<protein>
    <recommendedName>
        <fullName evidence="3">GIY-YIG domain-containing protein</fullName>
    </recommendedName>
</protein>
<dbReference type="Proteomes" id="UP001213907">
    <property type="component" value="Chromosome"/>
</dbReference>
<proteinExistence type="predicted"/>
<dbReference type="EMBL" id="CP113162">
    <property type="protein sequence ID" value="WEF52691.1"/>
    <property type="molecule type" value="Genomic_DNA"/>
</dbReference>
<organism evidence="1 2">
    <name type="scientific">Afipia carboxydohydrogena</name>
    <name type="common">Pseudomonas carboxydohydrogena</name>
    <dbReference type="NCBI Taxonomy" id="290"/>
    <lineage>
        <taxon>Bacteria</taxon>
        <taxon>Pseudomonadati</taxon>
        <taxon>Pseudomonadota</taxon>
        <taxon>Alphaproteobacteria</taxon>
        <taxon>Hyphomicrobiales</taxon>
        <taxon>Nitrobacteraceae</taxon>
        <taxon>Afipia</taxon>
    </lineage>
</organism>
<dbReference type="InterPro" id="IPR035901">
    <property type="entry name" value="GIY-YIG_endonuc_sf"/>
</dbReference>
<keyword evidence="2" id="KW-1185">Reference proteome</keyword>
<reference evidence="1 2" key="1">
    <citation type="submission" date="2022-11" db="EMBL/GenBank/DDBJ databases">
        <authorList>
            <person name="Siebert D."/>
            <person name="Busche T."/>
            <person name="Saydam E."/>
            <person name="Kalinowski J."/>
            <person name="Ruckert C."/>
            <person name="Blombach B."/>
        </authorList>
    </citation>
    <scope>NUCLEOTIDE SEQUENCE [LARGE SCALE GENOMIC DNA]</scope>
    <source>
        <strain evidence="1 2">DSM 1083</strain>
    </source>
</reference>
<evidence type="ECO:0000313" key="2">
    <source>
        <dbReference type="Proteomes" id="UP001213907"/>
    </source>
</evidence>
<sequence>MKELFHSLNNQEARLLAGAGYPKSPAIYVFLEEDRAIHVGRTRNLRQRVAGHISSSHYSASFAFKEARRTTGNLKASYKSTGSRSALFAESTFRNEFEKQLARLRSCKIKFLIVHDPVDQYLLELYAALEYGTSLTEFDTH</sequence>
<name>A0ABY8BSV6_AFICR</name>
<dbReference type="RefSeq" id="WP_275248230.1">
    <property type="nucleotide sequence ID" value="NZ_BAABDX010000001.1"/>
</dbReference>
<accession>A0ABY8BSV6</accession>
<evidence type="ECO:0008006" key="3">
    <source>
        <dbReference type="Google" id="ProtNLM"/>
    </source>
</evidence>
<evidence type="ECO:0000313" key="1">
    <source>
        <dbReference type="EMBL" id="WEF52691.1"/>
    </source>
</evidence>
<gene>
    <name evidence="1" type="ORF">AFIC_001187</name>
</gene>
<dbReference type="Gene3D" id="3.40.1440.10">
    <property type="entry name" value="GIY-YIG endonuclease"/>
    <property type="match status" value="1"/>
</dbReference>